<keyword evidence="1" id="KW-0175">Coiled coil</keyword>
<dbReference type="Pfam" id="PF08448">
    <property type="entry name" value="PAS_4"/>
    <property type="match status" value="1"/>
</dbReference>
<dbReference type="SUPFAM" id="SSF55785">
    <property type="entry name" value="PYP-like sensor domain (PAS domain)"/>
    <property type="match status" value="2"/>
</dbReference>
<evidence type="ECO:0000256" key="1">
    <source>
        <dbReference type="SAM" id="Coils"/>
    </source>
</evidence>
<keyword evidence="4" id="KW-1185">Reference proteome</keyword>
<organism evidence="3 4">
    <name type="scientific">Desulfoferula mesophila</name>
    <dbReference type="NCBI Taxonomy" id="3058419"/>
    <lineage>
        <taxon>Bacteria</taxon>
        <taxon>Pseudomonadati</taxon>
        <taxon>Thermodesulfobacteriota</taxon>
        <taxon>Desulfarculia</taxon>
        <taxon>Desulfarculales</taxon>
        <taxon>Desulfarculaceae</taxon>
        <taxon>Desulfoferula</taxon>
    </lineage>
</organism>
<sequence>MDLIEDLEAFQYEIETQNEQLRQSQAELVAAKDKYLDLFELAPMGFISLELNGAISEVNLTGAAMLGRERRHLIGVSIFQFTANEGLLVLHDCLKSTGNTGKKRGCEFELRPSHGAPRLMHVEIMAPLDQWKRPTGYRLAMLEVPESKKSYAEVTKRTEQYRALLETITSWFWEVDQDGKFLHVSLSVKYFLGYEPEEIVGKTLFDLMPPSEADRVSTLFRTALDNQEPILRLESIYLRKGGERVVLETNGAPVIDGQGKCVGLRGIFGSRSPHLETSS</sequence>
<accession>A0AAU9E9S0</accession>
<dbReference type="PROSITE" id="PS50112">
    <property type="entry name" value="PAS"/>
    <property type="match status" value="1"/>
</dbReference>
<dbReference type="InterPro" id="IPR052155">
    <property type="entry name" value="Biofilm_reg_signaling"/>
</dbReference>
<evidence type="ECO:0000313" key="3">
    <source>
        <dbReference type="EMBL" id="BEQ13863.1"/>
    </source>
</evidence>
<reference evidence="4" key="1">
    <citation type="journal article" date="2023" name="Arch. Microbiol.">
        <title>Desulfoferula mesophilus gen. nov. sp. nov., a mesophilic sulfate-reducing bacterium isolated from a brackish lake sediment.</title>
        <authorList>
            <person name="Watanabe T."/>
            <person name="Yabe T."/>
            <person name="Tsuji J.M."/>
            <person name="Fukui M."/>
        </authorList>
    </citation>
    <scope>NUCLEOTIDE SEQUENCE [LARGE SCALE GENOMIC DNA]</scope>
    <source>
        <strain evidence="4">12FAK</strain>
    </source>
</reference>
<dbReference type="KEGG" id="dmp:FAK_09290"/>
<gene>
    <name evidence="3" type="ORF">FAK_09290</name>
</gene>
<dbReference type="Proteomes" id="UP001366166">
    <property type="component" value="Chromosome"/>
</dbReference>
<dbReference type="AlphaFoldDB" id="A0AAU9E9S0"/>
<dbReference type="InterPro" id="IPR013656">
    <property type="entry name" value="PAS_4"/>
</dbReference>
<feature type="coiled-coil region" evidence="1">
    <location>
        <begin position="7"/>
        <end position="34"/>
    </location>
</feature>
<evidence type="ECO:0000259" key="2">
    <source>
        <dbReference type="PROSITE" id="PS50112"/>
    </source>
</evidence>
<evidence type="ECO:0000313" key="4">
    <source>
        <dbReference type="Proteomes" id="UP001366166"/>
    </source>
</evidence>
<proteinExistence type="predicted"/>
<dbReference type="CDD" id="cd00130">
    <property type="entry name" value="PAS"/>
    <property type="match status" value="2"/>
</dbReference>
<dbReference type="InterPro" id="IPR035965">
    <property type="entry name" value="PAS-like_dom_sf"/>
</dbReference>
<name>A0AAU9E9S0_9BACT</name>
<feature type="domain" description="PAS" evidence="2">
    <location>
        <begin position="157"/>
        <end position="227"/>
    </location>
</feature>
<dbReference type="InterPro" id="IPR000014">
    <property type="entry name" value="PAS"/>
</dbReference>
<dbReference type="NCBIfam" id="TIGR00229">
    <property type="entry name" value="sensory_box"/>
    <property type="match status" value="2"/>
</dbReference>
<dbReference type="PANTHER" id="PTHR44757">
    <property type="entry name" value="DIGUANYLATE CYCLASE DGCP"/>
    <property type="match status" value="1"/>
</dbReference>
<dbReference type="PANTHER" id="PTHR44757:SF2">
    <property type="entry name" value="BIOFILM ARCHITECTURE MAINTENANCE PROTEIN MBAA"/>
    <property type="match status" value="1"/>
</dbReference>
<protein>
    <recommendedName>
        <fullName evidence="2">PAS domain-containing protein</fullName>
    </recommendedName>
</protein>
<dbReference type="SMART" id="SM00091">
    <property type="entry name" value="PAS"/>
    <property type="match status" value="2"/>
</dbReference>
<dbReference type="EMBL" id="AP028679">
    <property type="protein sequence ID" value="BEQ13863.1"/>
    <property type="molecule type" value="Genomic_DNA"/>
</dbReference>
<dbReference type="Pfam" id="PF13426">
    <property type="entry name" value="PAS_9"/>
    <property type="match status" value="1"/>
</dbReference>
<dbReference type="Gene3D" id="3.30.450.20">
    <property type="entry name" value="PAS domain"/>
    <property type="match status" value="2"/>
</dbReference>